<comment type="cofactor">
    <cofactor evidence="1">
        <name>pyridoxal 5'-phosphate</name>
        <dbReference type="ChEBI" id="CHEBI:597326"/>
    </cofactor>
</comment>
<evidence type="ECO:0000259" key="5">
    <source>
        <dbReference type="Pfam" id="PF00155"/>
    </source>
</evidence>
<dbReference type="RefSeq" id="WP_407884819.1">
    <property type="nucleotide sequence ID" value="NZ_BQXO01000007.1"/>
</dbReference>
<dbReference type="SUPFAM" id="SSF53383">
    <property type="entry name" value="PLP-dependent transferases"/>
    <property type="match status" value="1"/>
</dbReference>
<dbReference type="GO" id="GO:0008483">
    <property type="term" value="F:transaminase activity"/>
    <property type="evidence" value="ECO:0007669"/>
    <property type="project" value="UniProtKB-KW"/>
</dbReference>
<feature type="domain" description="Aminotransferase class I/classII large" evidence="5">
    <location>
        <begin position="29"/>
        <end position="387"/>
    </location>
</feature>
<organism evidence="6 7">
    <name type="scientific">Furfurilactobacillus curtus</name>
    <dbReference type="NCBI Taxonomy" id="1746200"/>
    <lineage>
        <taxon>Bacteria</taxon>
        <taxon>Bacillati</taxon>
        <taxon>Bacillota</taxon>
        <taxon>Bacilli</taxon>
        <taxon>Lactobacillales</taxon>
        <taxon>Lactobacillaceae</taxon>
        <taxon>Furfurilactobacillus</taxon>
    </lineage>
</organism>
<gene>
    <name evidence="6" type="ORF">JCM31185_18530</name>
</gene>
<dbReference type="InterPro" id="IPR050859">
    <property type="entry name" value="Class-I_PLP-dep_aminotransf"/>
</dbReference>
<dbReference type="PANTHER" id="PTHR42790">
    <property type="entry name" value="AMINOTRANSFERASE"/>
    <property type="match status" value="1"/>
</dbReference>
<keyword evidence="3" id="KW-0808">Transferase</keyword>
<dbReference type="InterPro" id="IPR004839">
    <property type="entry name" value="Aminotransferase_I/II_large"/>
</dbReference>
<evidence type="ECO:0000256" key="4">
    <source>
        <dbReference type="ARBA" id="ARBA00022898"/>
    </source>
</evidence>
<dbReference type="Proteomes" id="UP001628078">
    <property type="component" value="Unassembled WGS sequence"/>
</dbReference>
<sequence length="416" mass="46059">MDNQFAQRATIGSEGRLAQLFGGQLGNQGIKFSAGNPDPNSFPTDRMGTAINSVLHQTGNQLFEYQTVVGPNSLRTQLAKRMEKTADIATSADQILLTAGGQQALDLVGKLLLNPGDEVAVEAPTYVGALAAFDQYEPTYYDIELADDGLDIDQLERTLRQHPHIKLLYTVPDFHNPTGITMSIDKRQRLVQLADQYDFYILEDTPYRDLSYVGSPLPAIKSFDRAGRVIFISSFSKILMPGLRLGWVTASPTIVNKLRQLKETNDLESPALMLAAVDEFMKTNDLDHHIATLLPSYHQRLTTMIDALDEMMPKSVHFTRPTGGFFIWVTLPTGFNAADILDQVVIPQAQVSYVPGRVFYAHQNVTNTFRLNFSGVEPTEIITGVTRLTNVLIPLLSQPTTFKAAAPVKSTVQNHH</sequence>
<dbReference type="Gene3D" id="3.40.640.10">
    <property type="entry name" value="Type I PLP-dependent aspartate aminotransferase-like (Major domain)"/>
    <property type="match status" value="1"/>
</dbReference>
<proteinExistence type="predicted"/>
<evidence type="ECO:0000313" key="6">
    <source>
        <dbReference type="EMBL" id="GKT06566.1"/>
    </source>
</evidence>
<name>A0ABQ5JTP4_9LACO</name>
<dbReference type="InterPro" id="IPR015422">
    <property type="entry name" value="PyrdxlP-dep_Trfase_small"/>
</dbReference>
<dbReference type="CDD" id="cd00609">
    <property type="entry name" value="AAT_like"/>
    <property type="match status" value="1"/>
</dbReference>
<reference evidence="6 7" key="1">
    <citation type="submission" date="2022-03" db="EMBL/GenBank/DDBJ databases">
        <title>Draft genome sequence of Furfurilactobacillus curtus JCM 31185.</title>
        <authorList>
            <person name="Suzuki S."/>
            <person name="Endo A."/>
            <person name="Kajikawa A."/>
        </authorList>
    </citation>
    <scope>NUCLEOTIDE SEQUENCE [LARGE SCALE GENOMIC DNA]</scope>
    <source>
        <strain evidence="6 7">JCM 31185</strain>
    </source>
</reference>
<dbReference type="Pfam" id="PF00155">
    <property type="entry name" value="Aminotran_1_2"/>
    <property type="match status" value="1"/>
</dbReference>
<keyword evidence="4" id="KW-0663">Pyridoxal phosphate</keyword>
<comment type="caution">
    <text evidence="6">The sequence shown here is derived from an EMBL/GenBank/DDBJ whole genome shotgun (WGS) entry which is preliminary data.</text>
</comment>
<keyword evidence="7" id="KW-1185">Reference proteome</keyword>
<dbReference type="Gene3D" id="3.90.1150.10">
    <property type="entry name" value="Aspartate Aminotransferase, domain 1"/>
    <property type="match status" value="1"/>
</dbReference>
<evidence type="ECO:0000313" key="7">
    <source>
        <dbReference type="Proteomes" id="UP001628078"/>
    </source>
</evidence>
<dbReference type="PANTHER" id="PTHR42790:SF19">
    <property type="entry name" value="KYNURENINE_ALPHA-AMINOADIPATE AMINOTRANSFERASE, MITOCHONDRIAL"/>
    <property type="match status" value="1"/>
</dbReference>
<keyword evidence="2 6" id="KW-0032">Aminotransferase</keyword>
<evidence type="ECO:0000256" key="3">
    <source>
        <dbReference type="ARBA" id="ARBA00022679"/>
    </source>
</evidence>
<dbReference type="InterPro" id="IPR015424">
    <property type="entry name" value="PyrdxlP-dep_Trfase"/>
</dbReference>
<accession>A0ABQ5JTP4</accession>
<evidence type="ECO:0000256" key="2">
    <source>
        <dbReference type="ARBA" id="ARBA00022576"/>
    </source>
</evidence>
<protein>
    <submittedName>
        <fullName evidence="6">Aspartate aminotransferase</fullName>
    </submittedName>
</protein>
<dbReference type="InterPro" id="IPR015421">
    <property type="entry name" value="PyrdxlP-dep_Trfase_major"/>
</dbReference>
<evidence type="ECO:0000256" key="1">
    <source>
        <dbReference type="ARBA" id="ARBA00001933"/>
    </source>
</evidence>
<dbReference type="EMBL" id="BQXO01000007">
    <property type="protein sequence ID" value="GKT06566.1"/>
    <property type="molecule type" value="Genomic_DNA"/>
</dbReference>